<evidence type="ECO:0000313" key="3">
    <source>
        <dbReference type="Proteomes" id="UP000031552"/>
    </source>
</evidence>
<reference evidence="2" key="1">
    <citation type="submission" date="2013-12" db="EMBL/GenBank/DDBJ databases">
        <authorList>
            <person name="Linke B."/>
        </authorList>
    </citation>
    <scope>NUCLEOTIDE SEQUENCE [LARGE SCALE GENOMIC DNA]</scope>
    <source>
        <strain evidence="2">CRIB-18</strain>
    </source>
</reference>
<protein>
    <submittedName>
        <fullName evidence="2">Secreted protein</fullName>
    </submittedName>
</protein>
<keyword evidence="3" id="KW-1185">Reference proteome</keyword>
<name>A0A090CXZ8_9BACT</name>
<evidence type="ECO:0000313" key="2">
    <source>
        <dbReference type="EMBL" id="CDR33011.1"/>
    </source>
</evidence>
<dbReference type="Proteomes" id="UP000031552">
    <property type="component" value="Unassembled WGS sequence"/>
</dbReference>
<keyword evidence="1" id="KW-0812">Transmembrane</keyword>
<keyword evidence="1" id="KW-0472">Membrane</keyword>
<comment type="caution">
    <text evidence="2">The sequence shown here is derived from an EMBL/GenBank/DDBJ whole genome shotgun (WGS) entry which is preliminary data.</text>
</comment>
<proteinExistence type="predicted"/>
<sequence length="188" mass="22177">MSERKWGFLFFLLFTGVLGFTAYKLNPKERHLNRMETLLRSDSNDSYEKEAVKHLRIGVKKEIFYPNRTRNIEMSANFSELLFKKEKKDYVLVEEFDNFCCLENKNKQPLLEMTKILSKRATYNFQSDLLKAEKAWFFNKKKNLLNAEFSGLQMKAEILEGNLRKGFQSLNAKEVSGLKMNDESQMNE</sequence>
<dbReference type="AlphaFoldDB" id="A0A090CXZ8"/>
<accession>A0A090CXZ8</accession>
<gene>
    <name evidence="2" type="ORF">CSEC_0172</name>
</gene>
<feature type="transmembrane region" description="Helical" evidence="1">
    <location>
        <begin position="6"/>
        <end position="25"/>
    </location>
</feature>
<organism evidence="2 3">
    <name type="scientific">Candidatus Criblamydia sequanensis CRIB-18</name>
    <dbReference type="NCBI Taxonomy" id="1437425"/>
    <lineage>
        <taxon>Bacteria</taxon>
        <taxon>Pseudomonadati</taxon>
        <taxon>Chlamydiota</taxon>
        <taxon>Chlamydiia</taxon>
        <taxon>Parachlamydiales</taxon>
        <taxon>Candidatus Criblamydiaceae</taxon>
        <taxon>Candidatus Criblamydia</taxon>
    </lineage>
</organism>
<reference evidence="2" key="2">
    <citation type="submission" date="2014-09" db="EMBL/GenBank/DDBJ databases">
        <title>Criblamydia sequanensis harbors a mega-plasmid encoding arsenite resistance.</title>
        <authorList>
            <person name="Bertelli C."/>
            <person name="Goesmann A."/>
            <person name="Greub G."/>
        </authorList>
    </citation>
    <scope>NUCLEOTIDE SEQUENCE [LARGE SCALE GENOMIC DNA]</scope>
    <source>
        <strain evidence="2">CRIB-18</strain>
    </source>
</reference>
<dbReference type="RefSeq" id="WP_041016513.1">
    <property type="nucleotide sequence ID" value="NZ_CCEJ010000001.1"/>
</dbReference>
<dbReference type="STRING" id="1437425.CSEC_0172"/>
<evidence type="ECO:0000256" key="1">
    <source>
        <dbReference type="SAM" id="Phobius"/>
    </source>
</evidence>
<dbReference type="EMBL" id="CCEJ010000001">
    <property type="protein sequence ID" value="CDR33011.1"/>
    <property type="molecule type" value="Genomic_DNA"/>
</dbReference>
<keyword evidence="1" id="KW-1133">Transmembrane helix</keyword>